<dbReference type="Proteomes" id="UP001163105">
    <property type="component" value="Unassembled WGS sequence"/>
</dbReference>
<name>A0AB34FBG2_9HYPO</name>
<comment type="caution">
    <text evidence="3">The sequence shown here is derived from an EMBL/GenBank/DDBJ whole genome shotgun (WGS) entry which is preliminary data.</text>
</comment>
<sequence length="285" mass="32283">MAATTLPLHSAVDPELHYGHGDDNALYNLFATWPETYFTTLPKPHGNRGIDEPYWELRQSQIFLDDWFLGRGAHDVELHTRSTIRFGSALDFAQEQAKLDNALALELAQHCLTPPTQRGARGARDPPARSISPTSPSSPPGREQEEYEEWAGLSDTGRDICNARALLRREKLDGLSPTAALIKLFDARGIPYVARWSVEEPDRVLGLVWTFPYCLRMWKRFPETMSFDNTYNTNRFKLPLFQVTGLTCLNSVYNATFGLIDNERREGFQQGGDQLNVNRRVVNLG</sequence>
<accession>A0AB34FBG2</accession>
<evidence type="ECO:0000313" key="3">
    <source>
        <dbReference type="EMBL" id="KAJ6436342.1"/>
    </source>
</evidence>
<dbReference type="EMBL" id="JAQHRD010000023">
    <property type="protein sequence ID" value="KAJ6436342.1"/>
    <property type="molecule type" value="Genomic_DNA"/>
</dbReference>
<gene>
    <name evidence="3" type="ORF">O9K51_11055</name>
</gene>
<feature type="domain" description="MULE transposase" evidence="2">
    <location>
        <begin position="225"/>
        <end position="276"/>
    </location>
</feature>
<evidence type="ECO:0000256" key="1">
    <source>
        <dbReference type="SAM" id="MobiDB-lite"/>
    </source>
</evidence>
<dbReference type="Pfam" id="PF10551">
    <property type="entry name" value="MULE"/>
    <property type="match status" value="1"/>
</dbReference>
<evidence type="ECO:0000313" key="4">
    <source>
        <dbReference type="Proteomes" id="UP001163105"/>
    </source>
</evidence>
<evidence type="ECO:0000259" key="2">
    <source>
        <dbReference type="Pfam" id="PF10551"/>
    </source>
</evidence>
<protein>
    <submittedName>
        <fullName evidence="3">Ankyrin repeat domain-containing protein</fullName>
    </submittedName>
</protein>
<feature type="region of interest" description="Disordered" evidence="1">
    <location>
        <begin position="114"/>
        <end position="147"/>
    </location>
</feature>
<dbReference type="AlphaFoldDB" id="A0AB34FBG2"/>
<keyword evidence="4" id="KW-1185">Reference proteome</keyword>
<reference evidence="3" key="1">
    <citation type="submission" date="2023-01" db="EMBL/GenBank/DDBJ databases">
        <title>The growth and conidiation of Purpureocillium lavendulum are regulated by nitrogen source and histone H3K14 acetylation.</title>
        <authorList>
            <person name="Tang P."/>
            <person name="Han J."/>
            <person name="Zhang C."/>
            <person name="Tang P."/>
            <person name="Qi F."/>
            <person name="Zhang K."/>
            <person name="Liang L."/>
        </authorList>
    </citation>
    <scope>NUCLEOTIDE SEQUENCE</scope>
    <source>
        <strain evidence="3">YMF1.00683</strain>
    </source>
</reference>
<dbReference type="InterPro" id="IPR018289">
    <property type="entry name" value="MULE_transposase_dom"/>
</dbReference>
<proteinExistence type="predicted"/>
<organism evidence="3 4">
    <name type="scientific">Purpureocillium lavendulum</name>
    <dbReference type="NCBI Taxonomy" id="1247861"/>
    <lineage>
        <taxon>Eukaryota</taxon>
        <taxon>Fungi</taxon>
        <taxon>Dikarya</taxon>
        <taxon>Ascomycota</taxon>
        <taxon>Pezizomycotina</taxon>
        <taxon>Sordariomycetes</taxon>
        <taxon>Hypocreomycetidae</taxon>
        <taxon>Hypocreales</taxon>
        <taxon>Ophiocordycipitaceae</taxon>
        <taxon>Purpureocillium</taxon>
    </lineage>
</organism>